<evidence type="ECO:0000313" key="3">
    <source>
        <dbReference type="Proteomes" id="UP000253508"/>
    </source>
</evidence>
<feature type="transmembrane region" description="Helical" evidence="1">
    <location>
        <begin position="15"/>
        <end position="38"/>
    </location>
</feature>
<keyword evidence="1" id="KW-0812">Transmembrane</keyword>
<gene>
    <name evidence="2" type="ORF">DTO57_07140</name>
</gene>
<dbReference type="RefSeq" id="WP_114117536.1">
    <property type="nucleotide sequence ID" value="NZ_BMHU01000003.1"/>
</dbReference>
<reference evidence="2 3" key="1">
    <citation type="submission" date="2018-07" db="EMBL/GenBank/DDBJ databases">
        <title>Microbacterium endoborsara sp. nov., a novel actinobacterium isolated from Borszczowia aralocaspica.</title>
        <authorList>
            <person name="An D."/>
        </authorList>
    </citation>
    <scope>NUCLEOTIDE SEQUENCE [LARGE SCALE GENOMIC DNA]</scope>
    <source>
        <strain evidence="2 3">C1.15228</strain>
    </source>
</reference>
<evidence type="ECO:0000256" key="1">
    <source>
        <dbReference type="SAM" id="Phobius"/>
    </source>
</evidence>
<name>A0A367Y4F7_9MICO</name>
<evidence type="ECO:0008006" key="4">
    <source>
        <dbReference type="Google" id="ProtNLM"/>
    </source>
</evidence>
<dbReference type="OrthoDB" id="5079845at2"/>
<proteinExistence type="predicted"/>
<accession>A0A367Y4F7</accession>
<dbReference type="Proteomes" id="UP000253508">
    <property type="component" value="Unassembled WGS sequence"/>
</dbReference>
<evidence type="ECO:0000313" key="2">
    <source>
        <dbReference type="EMBL" id="RCK59922.1"/>
    </source>
</evidence>
<comment type="caution">
    <text evidence="2">The sequence shown here is derived from an EMBL/GenBank/DDBJ whole genome shotgun (WGS) entry which is preliminary data.</text>
</comment>
<protein>
    <recommendedName>
        <fullName evidence="4">DUF4381 domain-containing protein</fullName>
    </recommendedName>
</protein>
<keyword evidence="1" id="KW-0472">Membrane</keyword>
<sequence length="157" mass="17766">MSEVPELYPPVQYEWWWLALAVAVLVVLAAAGWTVWALTRPRREKPVRLAPLDERLEALRLEHLAQIDEVARRYAARELPPREANAELSRITRAFVNDYTGVETPVLPLAELQARGLSPDLIDAVRRHFYPSLYAEGPPIDPVASAEAARRVVTGWH</sequence>
<dbReference type="EMBL" id="QORO01000002">
    <property type="protein sequence ID" value="RCK59922.1"/>
    <property type="molecule type" value="Genomic_DNA"/>
</dbReference>
<keyword evidence="1" id="KW-1133">Transmembrane helix</keyword>
<organism evidence="2 3">
    <name type="scientific">Microbacterium sorbitolivorans</name>
    <dbReference type="NCBI Taxonomy" id="1867410"/>
    <lineage>
        <taxon>Bacteria</taxon>
        <taxon>Bacillati</taxon>
        <taxon>Actinomycetota</taxon>
        <taxon>Actinomycetes</taxon>
        <taxon>Micrococcales</taxon>
        <taxon>Microbacteriaceae</taxon>
        <taxon>Microbacterium</taxon>
    </lineage>
</organism>
<keyword evidence="3" id="KW-1185">Reference proteome</keyword>
<dbReference type="AlphaFoldDB" id="A0A367Y4F7"/>